<keyword evidence="3" id="KW-1185">Reference proteome</keyword>
<sequence length="61" mass="6889">MCLKDSKTLDPSTLPHKAFSCHLSAPRRIMHGYRRRNFQPILLSACIQLSNVPTLLPLVAM</sequence>
<keyword evidence="1" id="KW-1133">Transmembrane helix</keyword>
<reference evidence="2 3" key="1">
    <citation type="submission" date="2019-04" db="EMBL/GenBank/DDBJ databases">
        <title>Friends and foes A comparative genomics study of 23 Aspergillus species from section Flavi.</title>
        <authorList>
            <consortium name="DOE Joint Genome Institute"/>
            <person name="Kjaerbolling I."/>
            <person name="Vesth T."/>
            <person name="Frisvad J.C."/>
            <person name="Nybo J.L."/>
            <person name="Theobald S."/>
            <person name="Kildgaard S."/>
            <person name="Isbrandt T."/>
            <person name="Kuo A."/>
            <person name="Sato A."/>
            <person name="Lyhne E.K."/>
            <person name="Kogle M.E."/>
            <person name="Wiebenga A."/>
            <person name="Kun R.S."/>
            <person name="Lubbers R.J."/>
            <person name="Makela M.R."/>
            <person name="Barry K."/>
            <person name="Chovatia M."/>
            <person name="Clum A."/>
            <person name="Daum C."/>
            <person name="Haridas S."/>
            <person name="He G."/>
            <person name="LaButti K."/>
            <person name="Lipzen A."/>
            <person name="Mondo S."/>
            <person name="Riley R."/>
            <person name="Salamov A."/>
            <person name="Simmons B.A."/>
            <person name="Magnuson J.K."/>
            <person name="Henrissat B."/>
            <person name="Mortensen U.H."/>
            <person name="Larsen T.O."/>
            <person name="Devries R.P."/>
            <person name="Grigoriev I.V."/>
            <person name="Machida M."/>
            <person name="Baker S.E."/>
            <person name="Andersen M.R."/>
        </authorList>
    </citation>
    <scope>NUCLEOTIDE SEQUENCE [LARGE SCALE GENOMIC DNA]</scope>
    <source>
        <strain evidence="2 3">CBS 117625</strain>
    </source>
</reference>
<evidence type="ECO:0000256" key="1">
    <source>
        <dbReference type="SAM" id="Phobius"/>
    </source>
</evidence>
<evidence type="ECO:0000313" key="3">
    <source>
        <dbReference type="Proteomes" id="UP000325672"/>
    </source>
</evidence>
<dbReference type="EMBL" id="ML743564">
    <property type="protein sequence ID" value="KAE8139782.1"/>
    <property type="molecule type" value="Genomic_DNA"/>
</dbReference>
<accession>A0A5N6SYS2</accession>
<keyword evidence="1" id="KW-0472">Membrane</keyword>
<dbReference type="AlphaFoldDB" id="A0A5N6SYS2"/>
<gene>
    <name evidence="2" type="ORF">BDV38DRAFT_241190</name>
</gene>
<organism evidence="2 3">
    <name type="scientific">Aspergillus pseudotamarii</name>
    <dbReference type="NCBI Taxonomy" id="132259"/>
    <lineage>
        <taxon>Eukaryota</taxon>
        <taxon>Fungi</taxon>
        <taxon>Dikarya</taxon>
        <taxon>Ascomycota</taxon>
        <taxon>Pezizomycotina</taxon>
        <taxon>Eurotiomycetes</taxon>
        <taxon>Eurotiomycetidae</taxon>
        <taxon>Eurotiales</taxon>
        <taxon>Aspergillaceae</taxon>
        <taxon>Aspergillus</taxon>
        <taxon>Aspergillus subgen. Circumdati</taxon>
    </lineage>
</organism>
<dbReference type="GeneID" id="43638211"/>
<name>A0A5N6SYS2_ASPPS</name>
<feature type="transmembrane region" description="Helical" evidence="1">
    <location>
        <begin position="37"/>
        <end position="60"/>
    </location>
</feature>
<protein>
    <submittedName>
        <fullName evidence="2">Uncharacterized protein</fullName>
    </submittedName>
</protein>
<keyword evidence="1" id="KW-0812">Transmembrane</keyword>
<proteinExistence type="predicted"/>
<dbReference type="RefSeq" id="XP_031915845.1">
    <property type="nucleotide sequence ID" value="XM_032054001.1"/>
</dbReference>
<evidence type="ECO:0000313" key="2">
    <source>
        <dbReference type="EMBL" id="KAE8139782.1"/>
    </source>
</evidence>
<dbReference type="Proteomes" id="UP000325672">
    <property type="component" value="Unassembled WGS sequence"/>
</dbReference>